<keyword evidence="1" id="KW-0812">Transmembrane</keyword>
<keyword evidence="4" id="KW-1185">Reference proteome</keyword>
<sequence length="116" mass="12830">MVRRSAFGEIEGPGGPGTELFDGWFGIAFGVVAALAILTTLTIVILSLYRSKRMADRGQNPLTMQEDIAYQVMQSRTFAPDKPLEQRLAELDDLHARGVISDEEHRSARAEALRGR</sequence>
<reference evidence="3 4" key="1">
    <citation type="submission" date="2021-05" db="EMBL/GenBank/DDBJ databases">
        <title>Whole genome sequence of Curtobacterium flaccumfaciens pv. flaccumfaciens strain CFBP 8819.</title>
        <authorList>
            <person name="Osdaghi E."/>
            <person name="Taghouti G."/>
            <person name="Portier P."/>
            <person name="Fazliarab A."/>
            <person name="Taghavi S.M."/>
            <person name="Briand M."/>
            <person name="Le-Saux M."/>
            <person name="Jacques M.-A."/>
        </authorList>
    </citation>
    <scope>NUCLEOTIDE SEQUENCE [LARGE SCALE GENOMIC DNA]</scope>
    <source>
        <strain evidence="3 4">CFBP 8819</strain>
    </source>
</reference>
<evidence type="ECO:0000313" key="3">
    <source>
        <dbReference type="EMBL" id="MBT1588289.1"/>
    </source>
</evidence>
<organism evidence="3 4">
    <name type="scientific">Curtobacterium aurantiacum</name>
    <dbReference type="NCBI Taxonomy" id="3236919"/>
    <lineage>
        <taxon>Bacteria</taxon>
        <taxon>Bacillati</taxon>
        <taxon>Actinomycetota</taxon>
        <taxon>Actinomycetes</taxon>
        <taxon>Micrococcales</taxon>
        <taxon>Microbacteriaceae</taxon>
        <taxon>Curtobacterium</taxon>
    </lineage>
</organism>
<evidence type="ECO:0000256" key="1">
    <source>
        <dbReference type="SAM" id="Phobius"/>
    </source>
</evidence>
<keyword evidence="1" id="KW-1133">Transmembrane helix</keyword>
<gene>
    <name evidence="3" type="ORF">KK097_10735</name>
</gene>
<comment type="caution">
    <text evidence="3">The sequence shown here is derived from an EMBL/GenBank/DDBJ whole genome shotgun (WGS) entry which is preliminary data.</text>
</comment>
<feature type="domain" description="SHOCT" evidence="2">
    <location>
        <begin position="87"/>
        <end position="113"/>
    </location>
</feature>
<accession>A0ABS5VFP1</accession>
<evidence type="ECO:0000313" key="4">
    <source>
        <dbReference type="Proteomes" id="UP001519641"/>
    </source>
</evidence>
<dbReference type="Pfam" id="PF09851">
    <property type="entry name" value="SHOCT"/>
    <property type="match status" value="1"/>
</dbReference>
<dbReference type="RefSeq" id="WP_214544717.1">
    <property type="nucleotide sequence ID" value="NZ_JAHEWS010000015.1"/>
</dbReference>
<protein>
    <submittedName>
        <fullName evidence="3">SHOCT domain-containing protein</fullName>
    </submittedName>
</protein>
<keyword evidence="1" id="KW-0472">Membrane</keyword>
<dbReference type="EMBL" id="JAHEWS010000015">
    <property type="protein sequence ID" value="MBT1588289.1"/>
    <property type="molecule type" value="Genomic_DNA"/>
</dbReference>
<dbReference type="InterPro" id="IPR018649">
    <property type="entry name" value="SHOCT"/>
</dbReference>
<evidence type="ECO:0000259" key="2">
    <source>
        <dbReference type="Pfam" id="PF09851"/>
    </source>
</evidence>
<dbReference type="Proteomes" id="UP001519641">
    <property type="component" value="Unassembled WGS sequence"/>
</dbReference>
<proteinExistence type="predicted"/>
<name>A0ABS5VFP1_9MICO</name>
<feature type="transmembrane region" description="Helical" evidence="1">
    <location>
        <begin position="24"/>
        <end position="49"/>
    </location>
</feature>